<protein>
    <submittedName>
        <fullName evidence="1">Uncharacterized protein</fullName>
    </submittedName>
</protein>
<proteinExistence type="predicted"/>
<reference evidence="1" key="1">
    <citation type="submission" date="2022-04" db="EMBL/GenBank/DDBJ databases">
        <title>A functionally conserved STORR gene fusion in Papaver species that diverged 16.8 million years ago.</title>
        <authorList>
            <person name="Catania T."/>
        </authorList>
    </citation>
    <scope>NUCLEOTIDE SEQUENCE</scope>
    <source>
        <strain evidence="1">S-188037</strain>
    </source>
</reference>
<evidence type="ECO:0000313" key="2">
    <source>
        <dbReference type="Proteomes" id="UP001202328"/>
    </source>
</evidence>
<name>A0AAD4T1C2_9MAGN</name>
<dbReference type="AlphaFoldDB" id="A0AAD4T1C2"/>
<comment type="caution">
    <text evidence="1">The sequence shown here is derived from an EMBL/GenBank/DDBJ whole genome shotgun (WGS) entry which is preliminary data.</text>
</comment>
<keyword evidence="2" id="KW-1185">Reference proteome</keyword>
<gene>
    <name evidence="1" type="ORF">MKW98_018367</name>
</gene>
<evidence type="ECO:0000313" key="1">
    <source>
        <dbReference type="EMBL" id="KAI3935178.1"/>
    </source>
</evidence>
<accession>A0AAD4T1C2</accession>
<dbReference type="Proteomes" id="UP001202328">
    <property type="component" value="Unassembled WGS sequence"/>
</dbReference>
<dbReference type="EMBL" id="JAJJMB010006306">
    <property type="protein sequence ID" value="KAI3935178.1"/>
    <property type="molecule type" value="Genomic_DNA"/>
</dbReference>
<organism evidence="1 2">
    <name type="scientific">Papaver atlanticum</name>
    <dbReference type="NCBI Taxonomy" id="357466"/>
    <lineage>
        <taxon>Eukaryota</taxon>
        <taxon>Viridiplantae</taxon>
        <taxon>Streptophyta</taxon>
        <taxon>Embryophyta</taxon>
        <taxon>Tracheophyta</taxon>
        <taxon>Spermatophyta</taxon>
        <taxon>Magnoliopsida</taxon>
        <taxon>Ranunculales</taxon>
        <taxon>Papaveraceae</taxon>
        <taxon>Papaveroideae</taxon>
        <taxon>Papaver</taxon>
    </lineage>
</organism>
<sequence>MCWARAGTAQFTPYYPEIVAAPEVVHGTIDGFSKMQMKAQHMPPVLINSINLPWRTHPGMPRAIQDMKENLTSRLPEWPVSKIEELNTLLLTDASSMVNCFARIPDRRVNNWKQTSP</sequence>